<name>A0ABU4THG9_9PSEU</name>
<gene>
    <name evidence="1" type="ORF">SK803_46230</name>
</gene>
<keyword evidence="2" id="KW-1185">Reference proteome</keyword>
<dbReference type="EMBL" id="JAXAVW010000080">
    <property type="protein sequence ID" value="MDX8037639.1"/>
    <property type="molecule type" value="Genomic_DNA"/>
</dbReference>
<organism evidence="1 2">
    <name type="scientific">Lentzea miocenica</name>
    <dbReference type="NCBI Taxonomy" id="3095431"/>
    <lineage>
        <taxon>Bacteria</taxon>
        <taxon>Bacillati</taxon>
        <taxon>Actinomycetota</taxon>
        <taxon>Actinomycetes</taxon>
        <taxon>Pseudonocardiales</taxon>
        <taxon>Pseudonocardiaceae</taxon>
        <taxon>Lentzea</taxon>
    </lineage>
</organism>
<comment type="caution">
    <text evidence="1">The sequence shown here is derived from an EMBL/GenBank/DDBJ whole genome shotgun (WGS) entry which is preliminary data.</text>
</comment>
<proteinExistence type="predicted"/>
<evidence type="ECO:0000313" key="1">
    <source>
        <dbReference type="EMBL" id="MDX8037639.1"/>
    </source>
</evidence>
<accession>A0ABU4THG9</accession>
<feature type="non-terminal residue" evidence="1">
    <location>
        <position position="1"/>
    </location>
</feature>
<sequence>KRAKAMNEAQKANSSPLSGAQREAVARRCATKHYQGWSIRRIARFYNFSASLVRTLLIDAGVVDYTRCIGENAVLIGDELERRFKCGHSIEAISLTTGIPQIEIASMITARGIEPVEAQSYKPTTREPASARPYVPSRAGAAVLRVFPANNFALLSVSTIVRSCGRDQQAVALAISEMESAGIL</sequence>
<evidence type="ECO:0000313" key="2">
    <source>
        <dbReference type="Proteomes" id="UP001285521"/>
    </source>
</evidence>
<reference evidence="1 2" key="1">
    <citation type="submission" date="2023-11" db="EMBL/GenBank/DDBJ databases">
        <title>Lentzea sokolovensis, sp. nov., Lentzea kristufkii, sp. nov., and Lentzea miocenensis, sp. nov., rare actinobacteria from Sokolov Coal Basin, Miocene lacustrine sediment, Czech Republic.</title>
        <authorList>
            <person name="Lara A."/>
            <person name="Kotroba L."/>
            <person name="Nouioui I."/>
            <person name="Neumann-Schaal M."/>
            <person name="Mast Y."/>
            <person name="Chronakova A."/>
        </authorList>
    </citation>
    <scope>NUCLEOTIDE SEQUENCE [LARGE SCALE GENOMIC DNA]</scope>
    <source>
        <strain evidence="1 2">BCCO 10_0856</strain>
    </source>
</reference>
<reference evidence="1 2" key="2">
    <citation type="submission" date="2023-11" db="EMBL/GenBank/DDBJ databases">
        <authorList>
            <person name="Lara A.C."/>
            <person name="Chronakova A."/>
        </authorList>
    </citation>
    <scope>NUCLEOTIDE SEQUENCE [LARGE SCALE GENOMIC DNA]</scope>
    <source>
        <strain evidence="1 2">BCCO 10_0856</strain>
    </source>
</reference>
<dbReference type="RefSeq" id="WP_319972622.1">
    <property type="nucleotide sequence ID" value="NZ_JAXAVW010000080.1"/>
</dbReference>
<dbReference type="Proteomes" id="UP001285521">
    <property type="component" value="Unassembled WGS sequence"/>
</dbReference>
<protein>
    <submittedName>
        <fullName evidence="1">Uncharacterized protein</fullName>
    </submittedName>
</protein>